<dbReference type="PANTHER" id="PTHR37318">
    <property type="entry name" value="BSL7504 PROTEIN"/>
    <property type="match status" value="1"/>
</dbReference>
<feature type="region of interest" description="Disordered" evidence="1">
    <location>
        <begin position="107"/>
        <end position="151"/>
    </location>
</feature>
<dbReference type="Pfam" id="PF13601">
    <property type="entry name" value="HTH_34"/>
    <property type="match status" value="1"/>
</dbReference>
<evidence type="ECO:0000256" key="1">
    <source>
        <dbReference type="SAM" id="MobiDB-lite"/>
    </source>
</evidence>
<dbReference type="InterPro" id="IPR027395">
    <property type="entry name" value="WH_DNA-bd_dom"/>
</dbReference>
<feature type="compositionally biased region" description="Pro residues" evidence="1">
    <location>
        <begin position="140"/>
        <end position="151"/>
    </location>
</feature>
<dbReference type="PANTHER" id="PTHR37318:SF1">
    <property type="entry name" value="BSL7504 PROTEIN"/>
    <property type="match status" value="1"/>
</dbReference>
<evidence type="ECO:0000259" key="2">
    <source>
        <dbReference type="Pfam" id="PF13601"/>
    </source>
</evidence>
<organism evidence="3 4">
    <name type="scientific">Corynebacterium hylobatis</name>
    <dbReference type="NCBI Taxonomy" id="1859290"/>
    <lineage>
        <taxon>Bacteria</taxon>
        <taxon>Bacillati</taxon>
        <taxon>Actinomycetota</taxon>
        <taxon>Actinomycetes</taxon>
        <taxon>Mycobacteriales</taxon>
        <taxon>Corynebacteriaceae</taxon>
        <taxon>Corynebacterium</taxon>
    </lineage>
</organism>
<dbReference type="EMBL" id="RXHJ01000027">
    <property type="protein sequence ID" value="RSZ61252.1"/>
    <property type="molecule type" value="Genomic_DNA"/>
</dbReference>
<name>A0A430HUU4_9CORY</name>
<dbReference type="SUPFAM" id="SSF46785">
    <property type="entry name" value="Winged helix' DNA-binding domain"/>
    <property type="match status" value="1"/>
</dbReference>
<accession>A0A430HUU4</accession>
<protein>
    <submittedName>
        <fullName evidence="3">Transcriptional regulator</fullName>
    </submittedName>
</protein>
<evidence type="ECO:0000313" key="3">
    <source>
        <dbReference type="EMBL" id="RSZ61252.1"/>
    </source>
</evidence>
<dbReference type="Gene3D" id="1.10.10.10">
    <property type="entry name" value="Winged helix-like DNA-binding domain superfamily/Winged helix DNA-binding domain"/>
    <property type="match status" value="1"/>
</dbReference>
<keyword evidence="4" id="KW-1185">Reference proteome</keyword>
<proteinExistence type="predicted"/>
<dbReference type="InterPro" id="IPR036388">
    <property type="entry name" value="WH-like_DNA-bd_sf"/>
</dbReference>
<dbReference type="AlphaFoldDB" id="A0A430HUU4"/>
<dbReference type="InterPro" id="IPR036390">
    <property type="entry name" value="WH_DNA-bd_sf"/>
</dbReference>
<comment type="caution">
    <text evidence="3">The sequence shown here is derived from an EMBL/GenBank/DDBJ whole genome shotgun (WGS) entry which is preliminary data.</text>
</comment>
<feature type="compositionally biased region" description="Basic and acidic residues" evidence="1">
    <location>
        <begin position="128"/>
        <end position="137"/>
    </location>
</feature>
<gene>
    <name evidence="3" type="ORF">EAH68_14215</name>
</gene>
<reference evidence="3 4" key="1">
    <citation type="submission" date="2018-12" db="EMBL/GenBank/DDBJ databases">
        <title>YIM 101343 draft genome.</title>
        <authorList>
            <person name="Chen X."/>
        </authorList>
    </citation>
    <scope>NUCLEOTIDE SEQUENCE [LARGE SCALE GENOMIC DNA]</scope>
    <source>
        <strain evidence="3 4">YIM 101343</strain>
    </source>
</reference>
<dbReference type="Proteomes" id="UP000274907">
    <property type="component" value="Unassembled WGS sequence"/>
</dbReference>
<feature type="domain" description="Winged helix DNA-binding" evidence="2">
    <location>
        <begin position="15"/>
        <end position="97"/>
    </location>
</feature>
<evidence type="ECO:0000313" key="4">
    <source>
        <dbReference type="Proteomes" id="UP000274907"/>
    </source>
</evidence>
<dbReference type="OrthoDB" id="4952043at2"/>
<sequence length="151" mass="16330">MASEGTFNEMIHAPLRLRICGLLRSVDRLDFAVMRDTIDVSDSTLSKHLRLLSDAGFVVMKKSASPMRTDSRRITWVSLTSSGKRAFDGHLEALRSIAAGFVPAGSHTTRTAAAVGDEKPASAGSDSDAERARERRPSSRPRPGPLRPSSP</sequence>